<keyword evidence="2" id="KW-1133">Transmembrane helix</keyword>
<sequence>MATHAGRVSHRSASPPKVGGAADRKATRTFRSRRVLPALVAALLLTAAGAAAATQVISTLIGRPVRIADQGRLTTWAATHGWDHWQTLAIAGGLTLLGALLLWAGLLPGRAKLVPLHGEDRDLLVGVARRDLANAAADAAESLLGVGKAGAHVKGRRILLTVRGAGGPALAERVRDAAQRRIDEMAPVPPHTVSVRVKE</sequence>
<dbReference type="Proteomes" id="UP000572680">
    <property type="component" value="Unassembled WGS sequence"/>
</dbReference>
<evidence type="ECO:0000256" key="2">
    <source>
        <dbReference type="SAM" id="Phobius"/>
    </source>
</evidence>
<name>A0A7W3LNB0_ACTNM</name>
<dbReference type="EMBL" id="JACJIA010000003">
    <property type="protein sequence ID" value="MBA8951227.1"/>
    <property type="molecule type" value="Genomic_DNA"/>
</dbReference>
<keyword evidence="5" id="KW-1185">Reference proteome</keyword>
<organism evidence="4 5">
    <name type="scientific">Actinomadura namibiensis</name>
    <dbReference type="NCBI Taxonomy" id="182080"/>
    <lineage>
        <taxon>Bacteria</taxon>
        <taxon>Bacillati</taxon>
        <taxon>Actinomycetota</taxon>
        <taxon>Actinomycetes</taxon>
        <taxon>Streptosporangiales</taxon>
        <taxon>Thermomonosporaceae</taxon>
        <taxon>Actinomadura</taxon>
    </lineage>
</organism>
<dbReference type="RefSeq" id="WP_182843585.1">
    <property type="nucleotide sequence ID" value="NZ_BAAALP010000009.1"/>
</dbReference>
<reference evidence="4 5" key="1">
    <citation type="submission" date="2020-08" db="EMBL/GenBank/DDBJ databases">
        <title>Genomic Encyclopedia of Type Strains, Phase IV (KMG-IV): sequencing the most valuable type-strain genomes for metagenomic binning, comparative biology and taxonomic classification.</title>
        <authorList>
            <person name="Goeker M."/>
        </authorList>
    </citation>
    <scope>NUCLEOTIDE SEQUENCE [LARGE SCALE GENOMIC DNA]</scope>
    <source>
        <strain evidence="4 5">DSM 44197</strain>
    </source>
</reference>
<dbReference type="AlphaFoldDB" id="A0A7W3LNB0"/>
<accession>A0A7W3LNB0</accession>
<proteinExistence type="predicted"/>
<dbReference type="InterPro" id="IPR046253">
    <property type="entry name" value="DUF6286"/>
</dbReference>
<evidence type="ECO:0000259" key="3">
    <source>
        <dbReference type="Pfam" id="PF19803"/>
    </source>
</evidence>
<gene>
    <name evidence="4" type="ORF">HNR61_002858</name>
</gene>
<keyword evidence="2" id="KW-0472">Membrane</keyword>
<evidence type="ECO:0000256" key="1">
    <source>
        <dbReference type="SAM" id="MobiDB-lite"/>
    </source>
</evidence>
<evidence type="ECO:0000313" key="5">
    <source>
        <dbReference type="Proteomes" id="UP000572680"/>
    </source>
</evidence>
<feature type="region of interest" description="Disordered" evidence="1">
    <location>
        <begin position="1"/>
        <end position="25"/>
    </location>
</feature>
<dbReference type="Pfam" id="PF19803">
    <property type="entry name" value="DUF6286"/>
    <property type="match status" value="1"/>
</dbReference>
<feature type="transmembrane region" description="Helical" evidence="2">
    <location>
        <begin position="85"/>
        <end position="107"/>
    </location>
</feature>
<comment type="caution">
    <text evidence="4">The sequence shown here is derived from an EMBL/GenBank/DDBJ whole genome shotgun (WGS) entry which is preliminary data.</text>
</comment>
<feature type="domain" description="DUF6286" evidence="3">
    <location>
        <begin position="96"/>
        <end position="198"/>
    </location>
</feature>
<evidence type="ECO:0000313" key="4">
    <source>
        <dbReference type="EMBL" id="MBA8951227.1"/>
    </source>
</evidence>
<keyword evidence="2" id="KW-0812">Transmembrane</keyword>
<protein>
    <recommendedName>
        <fullName evidence="3">DUF6286 domain-containing protein</fullName>
    </recommendedName>
</protein>